<keyword evidence="1 4" id="KW-0378">Hydrolase</keyword>
<proteinExistence type="predicted"/>
<dbReference type="InterPro" id="IPR029018">
    <property type="entry name" value="Hex-like_dom2"/>
</dbReference>
<dbReference type="InterPro" id="IPR042301">
    <property type="entry name" value="GH115_sf"/>
</dbReference>
<feature type="chain" id="PRO_5018149766" evidence="2">
    <location>
        <begin position="20"/>
        <end position="950"/>
    </location>
</feature>
<keyword evidence="5" id="KW-1185">Reference proteome</keyword>
<dbReference type="OrthoDB" id="8727830at2"/>
<dbReference type="Pfam" id="PF17829">
    <property type="entry name" value="GH115_C"/>
    <property type="match status" value="1"/>
</dbReference>
<feature type="domain" description="Gylcosyl hydrolase 115 C-terminal" evidence="3">
    <location>
        <begin position="771"/>
        <end position="940"/>
    </location>
</feature>
<dbReference type="Gene3D" id="1.20.58.2150">
    <property type="match status" value="1"/>
</dbReference>
<dbReference type="InterPro" id="IPR031924">
    <property type="entry name" value="GH115"/>
</dbReference>
<protein>
    <submittedName>
        <fullName evidence="4">Glycosyl hydrolase</fullName>
    </submittedName>
</protein>
<dbReference type="PANTHER" id="PTHR37842">
    <property type="match status" value="1"/>
</dbReference>
<dbReference type="Gene3D" id="3.30.379.10">
    <property type="entry name" value="Chitobiase/beta-hexosaminidase domain 2-like"/>
    <property type="match status" value="1"/>
</dbReference>
<reference evidence="4 5" key="1">
    <citation type="submission" date="2018-10" db="EMBL/GenBank/DDBJ databases">
        <title>Sinomicrobium pectinilyticum sp. nov., a pectinase-producing bacterium isolated from alkaline and saline soil, and emended description of the genus Sinomicrobium.</title>
        <authorList>
            <person name="Cheng B."/>
            <person name="Li C."/>
            <person name="Lai Q."/>
            <person name="Du M."/>
            <person name="Shao Z."/>
            <person name="Xu P."/>
            <person name="Yang C."/>
        </authorList>
    </citation>
    <scope>NUCLEOTIDE SEQUENCE [LARGE SCALE GENOMIC DNA]</scope>
    <source>
        <strain evidence="4 5">5DNS001</strain>
    </source>
</reference>
<dbReference type="EMBL" id="RJTM01000093">
    <property type="protein sequence ID" value="RNL84964.1"/>
    <property type="molecule type" value="Genomic_DNA"/>
</dbReference>
<evidence type="ECO:0000256" key="2">
    <source>
        <dbReference type="SAM" id="SignalP"/>
    </source>
</evidence>
<dbReference type="Gene3D" id="3.20.20.520">
    <property type="entry name" value="Glycosyl hydrolase family 115"/>
    <property type="match status" value="1"/>
</dbReference>
<evidence type="ECO:0000313" key="4">
    <source>
        <dbReference type="EMBL" id="RNL84964.1"/>
    </source>
</evidence>
<dbReference type="AlphaFoldDB" id="A0A3N0EB02"/>
<evidence type="ECO:0000313" key="5">
    <source>
        <dbReference type="Proteomes" id="UP000267469"/>
    </source>
</evidence>
<dbReference type="Gene3D" id="2.60.120.1620">
    <property type="match status" value="1"/>
</dbReference>
<sequence>MRVVFTVSIYLLLSSLLYAQPLVSGEKDSERFPLVDGKAVPIYLGEGEYAGVVRAAGNFAKDVREVSGKFLEVITGEKPLSPYVVLAGTLGRNPWIDKLVNEGKLRVNDIAGKWETSFIQVVDHPFEGVEQALVIVGSDKRGTIFGIYELSEQIGVSPWYWWADVPVKRKEKLYIRKGRYSTGTPAVRYRGIFINDEAPALSGWAHEKFGGFNHKFYENVFELILRLKGNFLWPAMWGRAFYDDDPLNASLADEYGVVISTSHHEPLMRAHVEWSRYGEGAWNYETNKEELRDFWRKGIERMGNNESIVTLGMRGDGDEPMSEENNIALLERIIKDQRNIISEVTGKPAEETLQVWTLYKEVQEYYDKGMRVPDDVTLFLCDDNWGNVRKLPEPYAPPRKGGYGMYYHFDYVGGPRNYKWLNTNPLPRIWEQMHLTYRHGVDRIWVVNVGDIKPMELPISFFLDYAWSPEKWPADRISGYVEEWSAKQFGTTYAREIAELLSLYTKYNGRRKPELLDADTYSLVHYREAERVVKDYNELVEKAEDIYNKIPGEHRDAFYQVVLFPIKACANLNALYVTVAKNRLYAVQGRASTNKMAERARELYRKDAELTACYHDSLAGGKWNHMMSQTHIGYTYWQQPEEQTMPEVIEIEVPDKAALGVAIEGSAAWWPHAGEKPVLPEITPYQTSKRYIEVFNRGQSSLHYKISSPAPWLLFSSVGGEISEEDRIWIDIDWARVPAGVEEVPVTIRAGEDEVVVYARVNMFSGKEVKGFTEQNGYVAMEATNFSDKKELTGIKYGIIPDLGRTGSAVTLFPVTLDKNVLKNEEHYLEYKIYLDTPGEIKVHTLVSPTLNYENSQEGKRLAVSIDGNTPEIVRMHSGEDKKSWGKWVENNINDLVSTHQVDGPGEHLLHIRMLDPGIVLQKIIIDTGGLQPSYLGPEESKYITGNTQK</sequence>
<organism evidence="4 5">
    <name type="scientific">Sinomicrobium pectinilyticum</name>
    <dbReference type="NCBI Taxonomy" id="1084421"/>
    <lineage>
        <taxon>Bacteria</taxon>
        <taxon>Pseudomonadati</taxon>
        <taxon>Bacteroidota</taxon>
        <taxon>Flavobacteriia</taxon>
        <taxon>Flavobacteriales</taxon>
        <taxon>Flavobacteriaceae</taxon>
        <taxon>Sinomicrobium</taxon>
    </lineage>
</organism>
<comment type="caution">
    <text evidence="4">The sequence shown here is derived from an EMBL/GenBank/DDBJ whole genome shotgun (WGS) entry which is preliminary data.</text>
</comment>
<keyword evidence="2" id="KW-0732">Signal</keyword>
<evidence type="ECO:0000259" key="3">
    <source>
        <dbReference type="Pfam" id="PF17829"/>
    </source>
</evidence>
<dbReference type="Proteomes" id="UP000267469">
    <property type="component" value="Unassembled WGS sequence"/>
</dbReference>
<feature type="signal peptide" evidence="2">
    <location>
        <begin position="1"/>
        <end position="19"/>
    </location>
</feature>
<dbReference type="InterPro" id="IPR041437">
    <property type="entry name" value="GH115_C"/>
</dbReference>
<dbReference type="GO" id="GO:0016787">
    <property type="term" value="F:hydrolase activity"/>
    <property type="evidence" value="ECO:0007669"/>
    <property type="project" value="UniProtKB-KW"/>
</dbReference>
<dbReference type="GO" id="GO:0005975">
    <property type="term" value="P:carbohydrate metabolic process"/>
    <property type="evidence" value="ECO:0007669"/>
    <property type="project" value="UniProtKB-ARBA"/>
</dbReference>
<dbReference type="PANTHER" id="PTHR37842:SF2">
    <property type="entry name" value="GYLCOSYL HYDROLASE 115 C-TERMINAL DOMAIN-CONTAINING PROTEIN"/>
    <property type="match status" value="1"/>
</dbReference>
<accession>A0A3N0EB02</accession>
<gene>
    <name evidence="4" type="ORF">ED312_13185</name>
</gene>
<evidence type="ECO:0000256" key="1">
    <source>
        <dbReference type="ARBA" id="ARBA00022801"/>
    </source>
</evidence>
<name>A0A3N0EB02_SINP1</name>
<dbReference type="Pfam" id="PF15979">
    <property type="entry name" value="Glyco_hydro_115"/>
    <property type="match status" value="1"/>
</dbReference>